<dbReference type="AlphaFoldDB" id="A0A0R3TG97"/>
<feature type="transmembrane region" description="Helical" evidence="1">
    <location>
        <begin position="27"/>
        <end position="52"/>
    </location>
</feature>
<accession>A0A0R3TG97</accession>
<sequence>LRFSPRLSEKKPALGEVRRALASLRQLTSGLVILYVIIFLGLWHILGFFLYSLDFVRFYFFVGSIELWTYLSSLFCLIFPLLLQISTERSYLMAHCHQLRLKLRQFMARLRRGRPHAQ</sequence>
<organism evidence="2">
    <name type="scientific">Rodentolepis nana</name>
    <name type="common">Dwarf tapeworm</name>
    <name type="synonym">Hymenolepis nana</name>
    <dbReference type="NCBI Taxonomy" id="102285"/>
    <lineage>
        <taxon>Eukaryota</taxon>
        <taxon>Metazoa</taxon>
        <taxon>Spiralia</taxon>
        <taxon>Lophotrochozoa</taxon>
        <taxon>Platyhelminthes</taxon>
        <taxon>Cestoda</taxon>
        <taxon>Eucestoda</taxon>
        <taxon>Cyclophyllidea</taxon>
        <taxon>Hymenolepididae</taxon>
        <taxon>Rodentolepis</taxon>
    </lineage>
</organism>
<dbReference type="STRING" id="102285.A0A0R3TG97"/>
<feature type="transmembrane region" description="Helical" evidence="1">
    <location>
        <begin position="58"/>
        <end position="83"/>
    </location>
</feature>
<protein>
    <submittedName>
        <fullName evidence="2">G_PROTEIN_RECEP_F1_2 domain-containing protein</fullName>
    </submittedName>
</protein>
<keyword evidence="1" id="KW-1133">Transmembrane helix</keyword>
<name>A0A0R3TG97_RODNA</name>
<reference evidence="2" key="1">
    <citation type="submission" date="2017-02" db="UniProtKB">
        <authorList>
            <consortium name="WormBaseParasite"/>
        </authorList>
    </citation>
    <scope>IDENTIFICATION</scope>
</reference>
<evidence type="ECO:0000313" key="2">
    <source>
        <dbReference type="WBParaSite" id="HNAJ_0000608801-mRNA-1"/>
    </source>
</evidence>
<keyword evidence="1" id="KW-0472">Membrane</keyword>
<keyword evidence="1" id="KW-0812">Transmembrane</keyword>
<proteinExistence type="predicted"/>
<evidence type="ECO:0000256" key="1">
    <source>
        <dbReference type="SAM" id="Phobius"/>
    </source>
</evidence>
<dbReference type="WBParaSite" id="HNAJ_0000608801-mRNA-1">
    <property type="protein sequence ID" value="HNAJ_0000608801-mRNA-1"/>
    <property type="gene ID" value="HNAJ_0000608801"/>
</dbReference>